<keyword evidence="1" id="KW-0732">Signal</keyword>
<evidence type="ECO:0000256" key="1">
    <source>
        <dbReference type="SAM" id="SignalP"/>
    </source>
</evidence>
<dbReference type="RefSeq" id="WP_080462358.1">
    <property type="nucleotide sequence ID" value="NZ_BMNJ01000001.1"/>
</dbReference>
<dbReference type="PROSITE" id="PS51318">
    <property type="entry name" value="TAT"/>
    <property type="match status" value="1"/>
</dbReference>
<dbReference type="KEGG" id="actp:B6G06_00320"/>
<reference evidence="2" key="1">
    <citation type="journal article" date="2014" name="Int. J. Syst. Evol. Microbiol.">
        <title>Complete genome sequence of Corynebacterium casei LMG S-19264T (=DSM 44701T), isolated from a smear-ripened cheese.</title>
        <authorList>
            <consortium name="US DOE Joint Genome Institute (JGI-PGF)"/>
            <person name="Walter F."/>
            <person name="Albersmeier A."/>
            <person name="Kalinowski J."/>
            <person name="Ruckert C."/>
        </authorList>
    </citation>
    <scope>NUCLEOTIDE SEQUENCE</scope>
    <source>
        <strain evidence="2">CGMCC 4.7372</strain>
    </source>
</reference>
<accession>A0A8H9H758</accession>
<dbReference type="InterPro" id="IPR006311">
    <property type="entry name" value="TAT_signal"/>
</dbReference>
<evidence type="ECO:0000313" key="2">
    <source>
        <dbReference type="EMBL" id="GGO94858.1"/>
    </source>
</evidence>
<dbReference type="EMBL" id="BMNJ01000001">
    <property type="protein sequence ID" value="GGO94858.1"/>
    <property type="molecule type" value="Genomic_DNA"/>
</dbReference>
<sequence length="64" mass="6709">MTRRRTLAGALLAASLLTAVAPAASAAEASPKAPQAASQFDRSGNAVAPAYWHIRCAYFMGWLC</sequence>
<keyword evidence="3" id="KW-1185">Reference proteome</keyword>
<dbReference type="Proteomes" id="UP000614239">
    <property type="component" value="Unassembled WGS sequence"/>
</dbReference>
<comment type="caution">
    <text evidence="2">The sequence shown here is derived from an EMBL/GenBank/DDBJ whole genome shotgun (WGS) entry which is preliminary data.</text>
</comment>
<organism evidence="2 3">
    <name type="scientific">Actinomyces gaoshouyii</name>
    <dbReference type="NCBI Taxonomy" id="1960083"/>
    <lineage>
        <taxon>Bacteria</taxon>
        <taxon>Bacillati</taxon>
        <taxon>Actinomycetota</taxon>
        <taxon>Actinomycetes</taxon>
        <taxon>Actinomycetales</taxon>
        <taxon>Actinomycetaceae</taxon>
        <taxon>Actinomyces</taxon>
    </lineage>
</organism>
<dbReference type="AlphaFoldDB" id="A0A8H9H758"/>
<protein>
    <submittedName>
        <fullName evidence="2">Uncharacterized protein</fullName>
    </submittedName>
</protein>
<feature type="signal peptide" evidence="1">
    <location>
        <begin position="1"/>
        <end position="26"/>
    </location>
</feature>
<proteinExistence type="predicted"/>
<feature type="chain" id="PRO_5034696034" evidence="1">
    <location>
        <begin position="27"/>
        <end position="64"/>
    </location>
</feature>
<name>A0A8H9H758_9ACTO</name>
<evidence type="ECO:0000313" key="3">
    <source>
        <dbReference type="Proteomes" id="UP000614239"/>
    </source>
</evidence>
<gene>
    <name evidence="2" type="ORF">GCM10011612_01290</name>
</gene>
<reference evidence="2" key="2">
    <citation type="submission" date="2020-09" db="EMBL/GenBank/DDBJ databases">
        <authorList>
            <person name="Sun Q."/>
            <person name="Zhou Y."/>
        </authorList>
    </citation>
    <scope>NUCLEOTIDE SEQUENCE</scope>
    <source>
        <strain evidence="2">CGMCC 4.7372</strain>
    </source>
</reference>